<proteinExistence type="predicted"/>
<reference evidence="3" key="2">
    <citation type="journal article" date="2010" name="PLoS Genet.">
        <title>Structure, function, and evolution of the Thiomonas spp. genome.</title>
        <authorList>
            <person name="Arsene-Ploetze F."/>
            <person name="Koechler S."/>
            <person name="Marchal M."/>
            <person name="Coppee J.Y."/>
            <person name="Chandler M."/>
            <person name="Bonnefoy V."/>
            <person name="Brochier-Armanet C."/>
            <person name="Barakat M."/>
            <person name="Barbe V."/>
            <person name="Battaglia-Brunet F."/>
            <person name="Bruneel O."/>
            <person name="Bryan C.G."/>
            <person name="Cleiss-Arnold J."/>
            <person name="Cruveiller S."/>
            <person name="Erhardt M."/>
            <person name="Heinrich-Salmeron A."/>
            <person name="Hommais F."/>
            <person name="Joulian C."/>
            <person name="Krin E."/>
            <person name="Lieutaud A."/>
            <person name="Lievremont D."/>
            <person name="Michel C."/>
            <person name="Muller D."/>
            <person name="Ortet P."/>
            <person name="Proux C."/>
            <person name="Siguier P."/>
            <person name="Roche D."/>
            <person name="Rouy Z."/>
            <person name="Salvignol G."/>
            <person name="Slyemi D."/>
            <person name="Talla E."/>
            <person name="Weiss S."/>
            <person name="Weissenbach J."/>
            <person name="Medigue C."/>
            <person name="Bertin P.N."/>
        </authorList>
    </citation>
    <scope>NUCLEOTIDE SEQUENCE [LARGE SCALE GENOMIC DNA]</scope>
    <source>
        <strain evidence="3">DSM 22701 / CIP 110005 / 3As</strain>
    </source>
</reference>
<protein>
    <submittedName>
        <fullName evidence="1">Uncharacterized protein</fullName>
    </submittedName>
</protein>
<reference key="1">
    <citation type="submission" date="2009-07" db="EMBL/GenBank/DDBJ databases">
        <authorList>
            <person name="Genoscope - CEA"/>
        </authorList>
    </citation>
    <scope>NUCLEOTIDE SEQUENCE</scope>
    <source>
        <strain>3As</strain>
    </source>
</reference>
<organism evidence="1 3">
    <name type="scientific">Thiomonas arsenitoxydans (strain DSM 22701 / CIP 110005 / 3As)</name>
    <dbReference type="NCBI Taxonomy" id="426114"/>
    <lineage>
        <taxon>Bacteria</taxon>
        <taxon>Pseudomonadati</taxon>
        <taxon>Pseudomonadota</taxon>
        <taxon>Betaproteobacteria</taxon>
        <taxon>Burkholderiales</taxon>
        <taxon>Thiomonas</taxon>
    </lineage>
</organism>
<dbReference type="KEGG" id="thi:THI_p0060"/>
<dbReference type="EMBL" id="CTRI01000013">
    <property type="protein sequence ID" value="CQR32576.1"/>
    <property type="molecule type" value="Genomic_DNA"/>
</dbReference>
<sequence length="84" mass="10042">MESTEPSHIKRREFELLVKTNALSTFIIRQRNDAYELSAKHRYENLEVVLEAARNKARTWKRLDTLMSYIKSIEPEPLPIRIER</sequence>
<accession>D6CVW7</accession>
<reference evidence="1" key="4">
    <citation type="submission" date="2010-07" db="EMBL/GenBank/DDBJ databases">
        <authorList>
            <person name="Genoscope - CEA"/>
        </authorList>
    </citation>
    <scope>NUCLEOTIDE SEQUENCE</scope>
    <source>
        <strain evidence="1">3As</strain>
        <plasmid evidence="1">pTHI</plasmid>
    </source>
</reference>
<evidence type="ECO:0000313" key="4">
    <source>
        <dbReference type="Proteomes" id="UP000078599"/>
    </source>
</evidence>
<dbReference type="AlphaFoldDB" id="D6CVW7"/>
<evidence type="ECO:0000313" key="3">
    <source>
        <dbReference type="Proteomes" id="UP000002372"/>
    </source>
</evidence>
<keyword evidence="1" id="KW-0614">Plasmid</keyword>
<evidence type="ECO:0000313" key="2">
    <source>
        <dbReference type="EMBL" id="CQR32576.1"/>
    </source>
</evidence>
<reference key="3">
    <citation type="journal article" date="2010" name="PLoS Genet.">
        <title>Structure, function, and evolution of the Thiomonas spp. genome.</title>
        <authorList>
            <person name="Arsene-Ploetze F."/>
            <person name="Koechler S."/>
            <person name="Marchal M."/>
            <person name="Coppee J.-.Y."/>
            <person name="Chandler M."/>
            <person name="Bonnefoy V."/>
            <person name="Brochier-Armanet C."/>
            <person name="Barakat M."/>
            <person name="Barbe V."/>
            <person name="Battaglia-Brunet F."/>
            <person name="Bruneel O."/>
            <person name="Bryan C.G."/>
            <person name="Cleiss-Arnold J."/>
            <person name="Cruveiller S."/>
            <person name="Erhardt M."/>
            <person name="Heinrich-Salmeron A."/>
            <person name="Hommais F."/>
            <person name="Joulian C."/>
            <person name="Krin E."/>
            <person name="Lieutaud A."/>
            <person name="Lievremont D."/>
            <person name="Michel C."/>
            <person name="Muller D."/>
            <person name="Ortet P."/>
            <person name="Proux C."/>
            <person name="Siguier P."/>
            <person name="Roche D."/>
            <person name="Rouy Z."/>
            <person name="Salvignol G."/>
            <person name="Slyemi D."/>
            <person name="Talla E."/>
            <person name="Weiss S."/>
            <person name="Weissenbach J."/>
            <person name="Medigue C."/>
            <person name="Bertin P.N."/>
        </authorList>
    </citation>
    <scope>NUCLEOTIDE SEQUENCE</scope>
    <source>
        <strain>3As</strain>
    </source>
</reference>
<geneLocation type="plasmid" evidence="1 3">
    <name>pTHI</name>
</geneLocation>
<dbReference type="Proteomes" id="UP000078599">
    <property type="component" value="Unassembled WGS sequence"/>
</dbReference>
<dbReference type="RefSeq" id="WP_020909923.1">
    <property type="nucleotide sequence ID" value="NC_014144.1"/>
</dbReference>
<name>D6CVW7_THIA3</name>
<dbReference type="EMBL" id="FP475957">
    <property type="protein sequence ID" value="CAZ90456.1"/>
    <property type="molecule type" value="Genomic_DNA"/>
</dbReference>
<dbReference type="Proteomes" id="UP000002372">
    <property type="component" value="Plasmid pTHI"/>
</dbReference>
<evidence type="ECO:0000313" key="1">
    <source>
        <dbReference type="EMBL" id="CAZ90456.1"/>
    </source>
</evidence>
<keyword evidence="4" id="KW-1185">Reference proteome</keyword>
<reference evidence="2 4" key="5">
    <citation type="submission" date="2015-03" db="EMBL/GenBank/DDBJ databases">
        <authorList>
            <person name="Regsiter A."/>
            <person name="william w."/>
        </authorList>
    </citation>
    <scope>NUCLEOTIDE SEQUENCE [LARGE SCALE GENOMIC DNA]</scope>
    <source>
        <strain evidence="2 4">CB1</strain>
    </source>
</reference>
<gene>
    <name evidence="1" type="ordered locus">THI_p0060</name>
    <name evidence="2" type="ORF">THICB1_200003</name>
</gene>
<dbReference type="HOGENOM" id="CLU_2526460_0_0_4"/>